<sequence length="599" mass="68368">MIKRLFLPVLTCFLLTACVAPTIHQDNPDLAALFERYYQERMQLVPIESTLNGESLNNDKLYPYFTDSYSRKLTHFFMHYRSAIQQFNPKQLSPTDQLSYAIFIREMDMSLQGLSVGYFNGYFQDHQYMPFTQNGGVPLLMGQFGSGSGAQPFKTVKDYEDWQKRATAFSAWADSAIVYFRKGMAAHIVLPAVLVKKMIPQLDAMLIRDATKSLFYGPIHQLPINFCETDKKRLTNAYVRLINQQLVPSYKKLSYFLTTEYLPNARQTTGIEALPHGKKHYSFLVAYHTTTRQTPDEIYQIGLSEVKRIQQAMDSVQQTLGYRGSQQAFFQYMLTDKTFMPFTKPQDVLTTYRAIQARIDPRLKTMFNHVPKASFEVRQTEAFRAASGGPEYVPGTPDGKRPGIFYVPILDAKTYNVTIGMEALFLHEAIPGHHYQIGLQMENEQLPTFRRFINFSAYGEGWALYAETLGKDLGVYTDPYQYLGALVKEMHRAVRLVVDVGMHTKGMSREQAIRYMMAHEPLSEAGATAEIERYMAIPGQALSYKIGQLKIRQLRTAYEQQLGKHFQLGAFHDELLGGGSIPLEILDKQLATWAKGQLN</sequence>
<gene>
    <name evidence="2" type="ORF">CWM47_31245</name>
</gene>
<dbReference type="AlphaFoldDB" id="A0A2K8Z7V4"/>
<feature type="chain" id="PRO_5014810807" evidence="1">
    <location>
        <begin position="20"/>
        <end position="599"/>
    </location>
</feature>
<dbReference type="PROSITE" id="PS51257">
    <property type="entry name" value="PROKAR_LIPOPROTEIN"/>
    <property type="match status" value="1"/>
</dbReference>
<name>A0A2K8Z7V4_9BACT</name>
<evidence type="ECO:0000313" key="3">
    <source>
        <dbReference type="Proteomes" id="UP000232883"/>
    </source>
</evidence>
<proteinExistence type="predicted"/>
<dbReference type="InterPro" id="IPR010281">
    <property type="entry name" value="DUF885"/>
</dbReference>
<keyword evidence="3" id="KW-1185">Reference proteome</keyword>
<feature type="signal peptide" evidence="1">
    <location>
        <begin position="1"/>
        <end position="19"/>
    </location>
</feature>
<keyword evidence="1" id="KW-0732">Signal</keyword>
<dbReference type="OrthoDB" id="9760040at2"/>
<dbReference type="KEGG" id="spir:CWM47_31245"/>
<evidence type="ECO:0000313" key="2">
    <source>
        <dbReference type="EMBL" id="AUD05930.1"/>
    </source>
</evidence>
<reference evidence="2 3" key="1">
    <citation type="submission" date="2017-11" db="EMBL/GenBank/DDBJ databases">
        <title>Taxonomic description and genome sequences of Spirosoma HA7 sp. nov., isolated from pollen microhabitat of Corylus avellana.</title>
        <authorList>
            <person name="Ambika Manirajan B."/>
            <person name="Suarez C."/>
            <person name="Ratering S."/>
            <person name="Geissler-Plaum R."/>
            <person name="Cardinale M."/>
            <person name="Sylvia S."/>
        </authorList>
    </citation>
    <scope>NUCLEOTIDE SEQUENCE [LARGE SCALE GENOMIC DNA]</scope>
    <source>
        <strain evidence="2 3">HA7</strain>
    </source>
</reference>
<dbReference type="PANTHER" id="PTHR33361">
    <property type="entry name" value="GLR0591 PROTEIN"/>
    <property type="match status" value="1"/>
</dbReference>
<dbReference type="RefSeq" id="WP_100992481.1">
    <property type="nucleotide sequence ID" value="NZ_CP025096.1"/>
</dbReference>
<dbReference type="EMBL" id="CP025096">
    <property type="protein sequence ID" value="AUD05930.1"/>
    <property type="molecule type" value="Genomic_DNA"/>
</dbReference>
<dbReference type="Pfam" id="PF05960">
    <property type="entry name" value="DUF885"/>
    <property type="match status" value="1"/>
</dbReference>
<protein>
    <submittedName>
        <fullName evidence="2">DUF885 domain-containing protein</fullName>
    </submittedName>
</protein>
<evidence type="ECO:0000256" key="1">
    <source>
        <dbReference type="SAM" id="SignalP"/>
    </source>
</evidence>
<organism evidence="2 3">
    <name type="scientific">Spirosoma pollinicola</name>
    <dbReference type="NCBI Taxonomy" id="2057025"/>
    <lineage>
        <taxon>Bacteria</taxon>
        <taxon>Pseudomonadati</taxon>
        <taxon>Bacteroidota</taxon>
        <taxon>Cytophagia</taxon>
        <taxon>Cytophagales</taxon>
        <taxon>Cytophagaceae</taxon>
        <taxon>Spirosoma</taxon>
    </lineage>
</organism>
<dbReference type="Proteomes" id="UP000232883">
    <property type="component" value="Chromosome"/>
</dbReference>
<dbReference type="PANTHER" id="PTHR33361:SF16">
    <property type="entry name" value="DUF885 DOMAIN-CONTAINING PROTEIN"/>
    <property type="match status" value="1"/>
</dbReference>
<accession>A0A2K8Z7V4</accession>